<feature type="region of interest" description="Disordered" evidence="1">
    <location>
        <begin position="1"/>
        <end position="67"/>
    </location>
</feature>
<feature type="compositionally biased region" description="Polar residues" evidence="1">
    <location>
        <begin position="94"/>
        <end position="104"/>
    </location>
</feature>
<dbReference type="Proteomes" id="UP000434172">
    <property type="component" value="Unassembled WGS sequence"/>
</dbReference>
<name>A0A8H3WMM6_9PEZI</name>
<sequence>MAKRIYNGGEASKQTTRWRHPPTTWLRVAGSQRSAMNHRSPGQRGYGWAGSPAQYTDSMSPKAGCRPPAGEWAKLQKLSSRSAASGPMVRIEQTQRMTKRSFQTALARGLGESPRDT</sequence>
<gene>
    <name evidence="2" type="ORF">GQ607_002479</name>
</gene>
<proteinExistence type="predicted"/>
<feature type="region of interest" description="Disordered" evidence="1">
    <location>
        <begin position="94"/>
        <end position="117"/>
    </location>
</feature>
<protein>
    <submittedName>
        <fullName evidence="2">Uncharacterized protein</fullName>
    </submittedName>
</protein>
<evidence type="ECO:0000313" key="3">
    <source>
        <dbReference type="Proteomes" id="UP000434172"/>
    </source>
</evidence>
<comment type="caution">
    <text evidence="2">The sequence shown here is derived from an EMBL/GenBank/DDBJ whole genome shotgun (WGS) entry which is preliminary data.</text>
</comment>
<evidence type="ECO:0000313" key="2">
    <source>
        <dbReference type="EMBL" id="KAF0330149.1"/>
    </source>
</evidence>
<dbReference type="AlphaFoldDB" id="A0A8H3WMM6"/>
<evidence type="ECO:0000256" key="1">
    <source>
        <dbReference type="SAM" id="MobiDB-lite"/>
    </source>
</evidence>
<dbReference type="EMBL" id="WOWK01000008">
    <property type="protein sequence ID" value="KAF0330149.1"/>
    <property type="molecule type" value="Genomic_DNA"/>
</dbReference>
<keyword evidence="3" id="KW-1185">Reference proteome</keyword>
<reference evidence="2 3" key="1">
    <citation type="submission" date="2019-12" db="EMBL/GenBank/DDBJ databases">
        <title>A genome sequence resource for the geographically widespread anthracnose pathogen Colletotrichum asianum.</title>
        <authorList>
            <person name="Meng Y."/>
        </authorList>
    </citation>
    <scope>NUCLEOTIDE SEQUENCE [LARGE SCALE GENOMIC DNA]</scope>
    <source>
        <strain evidence="2 3">ICMP 18580</strain>
    </source>
</reference>
<accession>A0A8H3WMM6</accession>
<organism evidence="2 3">
    <name type="scientific">Colletotrichum asianum</name>
    <dbReference type="NCBI Taxonomy" id="702518"/>
    <lineage>
        <taxon>Eukaryota</taxon>
        <taxon>Fungi</taxon>
        <taxon>Dikarya</taxon>
        <taxon>Ascomycota</taxon>
        <taxon>Pezizomycotina</taxon>
        <taxon>Sordariomycetes</taxon>
        <taxon>Hypocreomycetidae</taxon>
        <taxon>Glomerellales</taxon>
        <taxon>Glomerellaceae</taxon>
        <taxon>Colletotrichum</taxon>
        <taxon>Colletotrichum gloeosporioides species complex</taxon>
    </lineage>
</organism>